<dbReference type="InterPro" id="IPR000182">
    <property type="entry name" value="GNAT_dom"/>
</dbReference>
<dbReference type="Gene3D" id="3.40.630.30">
    <property type="match status" value="1"/>
</dbReference>
<dbReference type="PANTHER" id="PTHR42919">
    <property type="entry name" value="N-ALPHA-ACETYLTRANSFERASE"/>
    <property type="match status" value="1"/>
</dbReference>
<dbReference type="SUPFAM" id="SSF55729">
    <property type="entry name" value="Acyl-CoA N-acyltransferases (Nat)"/>
    <property type="match status" value="1"/>
</dbReference>
<dbReference type="Proteomes" id="UP000284543">
    <property type="component" value="Unassembled WGS sequence"/>
</dbReference>
<sequence length="157" mass="17607">MDYKIRTISEGEESLLQDFLYQAVFVPEGVPAPPKSIISQPELQIYITGFGTKKDDIGLVAEVNKKAVGAVWVRIMNDYGHIDNATPSIAVSLYKDYRGLGIGTALMKEMLRILKDRGYKQASLSVQKANYAVNMYQKTGFEIVDEKGEEYSMLCRL</sequence>
<comment type="caution">
    <text evidence="3">The sequence shown here is derived from an EMBL/GenBank/DDBJ whole genome shotgun (WGS) entry which is preliminary data.</text>
</comment>
<keyword evidence="2" id="KW-0012">Acyltransferase</keyword>
<dbReference type="InterPro" id="IPR016181">
    <property type="entry name" value="Acyl_CoA_acyltransferase"/>
</dbReference>
<dbReference type="PANTHER" id="PTHR42919:SF8">
    <property type="entry name" value="N-ALPHA-ACETYLTRANSFERASE 50"/>
    <property type="match status" value="1"/>
</dbReference>
<keyword evidence="1 3" id="KW-0808">Transferase</keyword>
<dbReference type="EMBL" id="QRZM01000019">
    <property type="protein sequence ID" value="RGV70733.1"/>
    <property type="molecule type" value="Genomic_DNA"/>
</dbReference>
<dbReference type="Pfam" id="PF00583">
    <property type="entry name" value="Acetyltransf_1"/>
    <property type="match status" value="1"/>
</dbReference>
<organism evidence="3 4">
    <name type="scientific">Enterocloster bolteae</name>
    <dbReference type="NCBI Taxonomy" id="208479"/>
    <lineage>
        <taxon>Bacteria</taxon>
        <taxon>Bacillati</taxon>
        <taxon>Bacillota</taxon>
        <taxon>Clostridia</taxon>
        <taxon>Lachnospirales</taxon>
        <taxon>Lachnospiraceae</taxon>
        <taxon>Enterocloster</taxon>
    </lineage>
</organism>
<proteinExistence type="predicted"/>
<dbReference type="InterPro" id="IPR051556">
    <property type="entry name" value="N-term/lysine_N-AcTrnsfr"/>
</dbReference>
<dbReference type="AlphaFoldDB" id="A0A412YVF4"/>
<dbReference type="GO" id="GO:0016747">
    <property type="term" value="F:acyltransferase activity, transferring groups other than amino-acyl groups"/>
    <property type="evidence" value="ECO:0007669"/>
    <property type="project" value="InterPro"/>
</dbReference>
<evidence type="ECO:0000313" key="4">
    <source>
        <dbReference type="Proteomes" id="UP000284543"/>
    </source>
</evidence>
<gene>
    <name evidence="3" type="ORF">DWW02_26865</name>
</gene>
<dbReference type="KEGG" id="cbol:CGC65_22120"/>
<name>A0A412YVF4_9FIRM</name>
<evidence type="ECO:0000256" key="1">
    <source>
        <dbReference type="ARBA" id="ARBA00022679"/>
    </source>
</evidence>
<protein>
    <submittedName>
        <fullName evidence="3">GNAT family N-acetyltransferase</fullName>
    </submittedName>
</protein>
<reference evidence="3 4" key="1">
    <citation type="submission" date="2018-08" db="EMBL/GenBank/DDBJ databases">
        <title>A genome reference for cultivated species of the human gut microbiota.</title>
        <authorList>
            <person name="Zou Y."/>
            <person name="Xue W."/>
            <person name="Luo G."/>
        </authorList>
    </citation>
    <scope>NUCLEOTIDE SEQUENCE [LARGE SCALE GENOMIC DNA]</scope>
    <source>
        <strain evidence="3 4">AF14-18</strain>
    </source>
</reference>
<dbReference type="PROSITE" id="PS51186">
    <property type="entry name" value="GNAT"/>
    <property type="match status" value="1"/>
</dbReference>
<evidence type="ECO:0000256" key="2">
    <source>
        <dbReference type="ARBA" id="ARBA00023315"/>
    </source>
</evidence>
<dbReference type="CDD" id="cd04301">
    <property type="entry name" value="NAT_SF"/>
    <property type="match status" value="1"/>
</dbReference>
<accession>A0A412YVF4</accession>
<dbReference type="RefSeq" id="WP_002568500.1">
    <property type="nucleotide sequence ID" value="NZ_CABKUK010000004.1"/>
</dbReference>
<evidence type="ECO:0000313" key="3">
    <source>
        <dbReference type="EMBL" id="RGV70733.1"/>
    </source>
</evidence>